<evidence type="ECO:0000313" key="1">
    <source>
        <dbReference type="EMBL" id="USQ76125.1"/>
    </source>
</evidence>
<proteinExistence type="predicted"/>
<name>A0ABY4YHY0_9MICO</name>
<sequence length="155" mass="16757">MNAFDVQLIVDEVPEGIVDELIDIFEGTTGHDHTGSAFVNGFIEAPTFLDAVESLSRWLEERGCVAQRVDLDLATRGDIARRLGATRQAAANWAAGRRGAGFPAPFNPVSGGVWLWGDVVAWAIEHGRLPHETPRPPQAEAVTLANSFLLRQSVG</sequence>
<reference evidence="1" key="1">
    <citation type="submission" date="2022-06" db="EMBL/GenBank/DDBJ databases">
        <title>Ornithinimicrobium JY.X270.</title>
        <authorList>
            <person name="Huang Y."/>
        </authorList>
    </citation>
    <scope>NUCLEOTIDE SEQUENCE</scope>
    <source>
        <strain evidence="1">JY.X270</strain>
    </source>
</reference>
<gene>
    <name evidence="1" type="ORF">NF557_16285</name>
</gene>
<dbReference type="EMBL" id="CP099490">
    <property type="protein sequence ID" value="USQ76125.1"/>
    <property type="molecule type" value="Genomic_DNA"/>
</dbReference>
<dbReference type="RefSeq" id="WP_252620820.1">
    <property type="nucleotide sequence ID" value="NZ_CP099490.1"/>
</dbReference>
<evidence type="ECO:0000313" key="2">
    <source>
        <dbReference type="Proteomes" id="UP001056535"/>
    </source>
</evidence>
<evidence type="ECO:0008006" key="3">
    <source>
        <dbReference type="Google" id="ProtNLM"/>
    </source>
</evidence>
<protein>
    <recommendedName>
        <fullName evidence="3">DNA-binding protein</fullName>
    </recommendedName>
</protein>
<accession>A0ABY4YHY0</accession>
<keyword evidence="2" id="KW-1185">Reference proteome</keyword>
<organism evidence="1 2">
    <name type="scientific">Ornithinimicrobium cryptoxanthini</name>
    <dbReference type="NCBI Taxonomy" id="2934161"/>
    <lineage>
        <taxon>Bacteria</taxon>
        <taxon>Bacillati</taxon>
        <taxon>Actinomycetota</taxon>
        <taxon>Actinomycetes</taxon>
        <taxon>Micrococcales</taxon>
        <taxon>Ornithinimicrobiaceae</taxon>
        <taxon>Ornithinimicrobium</taxon>
    </lineage>
</organism>
<dbReference type="Proteomes" id="UP001056535">
    <property type="component" value="Chromosome"/>
</dbReference>